<protein>
    <recommendedName>
        <fullName evidence="1">D-glycero-beta-D-manno-heptose 1-phosphate adenylyltransferase</fullName>
        <ecNumber evidence="1">2.7.7.70</ecNumber>
    </recommendedName>
</protein>
<evidence type="ECO:0000256" key="6">
    <source>
        <dbReference type="ARBA" id="ARBA00023277"/>
    </source>
</evidence>
<dbReference type="GO" id="GO:0005524">
    <property type="term" value="F:ATP binding"/>
    <property type="evidence" value="ECO:0007669"/>
    <property type="project" value="UniProtKB-KW"/>
</dbReference>
<evidence type="ECO:0000313" key="9">
    <source>
        <dbReference type="EMBL" id="SVB35553.1"/>
    </source>
</evidence>
<feature type="non-terminal residue" evidence="9">
    <location>
        <position position="1"/>
    </location>
</feature>
<accession>A0A382DD39</accession>
<keyword evidence="5" id="KW-0067">ATP-binding</keyword>
<evidence type="ECO:0000256" key="2">
    <source>
        <dbReference type="ARBA" id="ARBA00022679"/>
    </source>
</evidence>
<dbReference type="NCBIfam" id="TIGR00125">
    <property type="entry name" value="cyt_tran_rel"/>
    <property type="match status" value="1"/>
</dbReference>
<dbReference type="GO" id="GO:0016773">
    <property type="term" value="F:phosphotransferase activity, alcohol group as acceptor"/>
    <property type="evidence" value="ECO:0007669"/>
    <property type="project" value="InterPro"/>
</dbReference>
<dbReference type="EMBL" id="UINC01038478">
    <property type="protein sequence ID" value="SVB35553.1"/>
    <property type="molecule type" value="Genomic_DNA"/>
</dbReference>
<dbReference type="GO" id="GO:0005975">
    <property type="term" value="P:carbohydrate metabolic process"/>
    <property type="evidence" value="ECO:0007669"/>
    <property type="project" value="InterPro"/>
</dbReference>
<feature type="domain" description="Cytidyltransferase-like" evidence="8">
    <location>
        <begin position="26"/>
        <end position="138"/>
    </location>
</feature>
<proteinExistence type="predicted"/>
<dbReference type="Pfam" id="PF01467">
    <property type="entry name" value="CTP_transf_like"/>
    <property type="match status" value="1"/>
</dbReference>
<name>A0A382DD39_9ZZZZ</name>
<dbReference type="InterPro" id="IPR050385">
    <property type="entry name" value="Archaeal_FAD_synthase"/>
</dbReference>
<dbReference type="PANTHER" id="PTHR43793:SF2">
    <property type="entry name" value="BIFUNCTIONAL PROTEIN HLDE"/>
    <property type="match status" value="1"/>
</dbReference>
<reference evidence="9" key="1">
    <citation type="submission" date="2018-05" db="EMBL/GenBank/DDBJ databases">
        <authorList>
            <person name="Lanie J.A."/>
            <person name="Ng W.-L."/>
            <person name="Kazmierczak K.M."/>
            <person name="Andrzejewski T.M."/>
            <person name="Davidsen T.M."/>
            <person name="Wayne K.J."/>
            <person name="Tettelin H."/>
            <person name="Glass J.I."/>
            <person name="Rusch D."/>
            <person name="Podicherti R."/>
            <person name="Tsui H.-C.T."/>
            <person name="Winkler M.E."/>
        </authorList>
    </citation>
    <scope>NUCLEOTIDE SEQUENCE</scope>
</reference>
<organism evidence="9">
    <name type="scientific">marine metagenome</name>
    <dbReference type="NCBI Taxonomy" id="408172"/>
    <lineage>
        <taxon>unclassified sequences</taxon>
        <taxon>metagenomes</taxon>
        <taxon>ecological metagenomes</taxon>
    </lineage>
</organism>
<keyword evidence="3" id="KW-0548">Nucleotidyltransferase</keyword>
<evidence type="ECO:0000256" key="4">
    <source>
        <dbReference type="ARBA" id="ARBA00022741"/>
    </source>
</evidence>
<comment type="catalytic activity">
    <reaction evidence="7">
        <text>D-glycero-beta-D-manno-heptose 1-phosphate + ATP + H(+) = ADP-D-glycero-beta-D-manno-heptose + diphosphate</text>
        <dbReference type="Rhea" id="RHEA:27465"/>
        <dbReference type="ChEBI" id="CHEBI:15378"/>
        <dbReference type="ChEBI" id="CHEBI:30616"/>
        <dbReference type="ChEBI" id="CHEBI:33019"/>
        <dbReference type="ChEBI" id="CHEBI:59967"/>
        <dbReference type="ChEBI" id="CHEBI:61593"/>
        <dbReference type="EC" id="2.7.7.70"/>
    </reaction>
</comment>
<dbReference type="SUPFAM" id="SSF52374">
    <property type="entry name" value="Nucleotidylyl transferase"/>
    <property type="match status" value="1"/>
</dbReference>
<dbReference type="NCBIfam" id="TIGR02199">
    <property type="entry name" value="rfaE_dom_II"/>
    <property type="match status" value="1"/>
</dbReference>
<dbReference type="InterPro" id="IPR011914">
    <property type="entry name" value="RfaE_dom_II"/>
</dbReference>
<sequence length="156" mass="17391">VKIQTRKTLTKIIAQEKNGEKTIVTTNGCFDLIHVGHLRYLKAAKNLGDLLVVGVNSDNSVRKLKGEKRPLIPENERAEMLAGLDCVDYVVIFPELDPINLLSEFKPDIHVKGGNYTVEQVIERQVVEENGGRVIVGLNIEGKSTTNIIQTILDRF</sequence>
<evidence type="ECO:0000256" key="3">
    <source>
        <dbReference type="ARBA" id="ARBA00022695"/>
    </source>
</evidence>
<dbReference type="EC" id="2.7.7.70" evidence="1"/>
<evidence type="ECO:0000259" key="8">
    <source>
        <dbReference type="Pfam" id="PF01467"/>
    </source>
</evidence>
<gene>
    <name evidence="9" type="ORF">METZ01_LOCUS188407</name>
</gene>
<dbReference type="InterPro" id="IPR004821">
    <property type="entry name" value="Cyt_trans-like"/>
</dbReference>
<keyword evidence="2" id="KW-0808">Transferase</keyword>
<dbReference type="GO" id="GO:0016779">
    <property type="term" value="F:nucleotidyltransferase activity"/>
    <property type="evidence" value="ECO:0007669"/>
    <property type="project" value="UniProtKB-KW"/>
</dbReference>
<dbReference type="AlphaFoldDB" id="A0A382DD39"/>
<keyword evidence="4" id="KW-0547">Nucleotide-binding</keyword>
<evidence type="ECO:0000256" key="5">
    <source>
        <dbReference type="ARBA" id="ARBA00022840"/>
    </source>
</evidence>
<evidence type="ECO:0000256" key="7">
    <source>
        <dbReference type="ARBA" id="ARBA00047428"/>
    </source>
</evidence>
<keyword evidence="6" id="KW-0119">Carbohydrate metabolism</keyword>
<dbReference type="InterPro" id="IPR014729">
    <property type="entry name" value="Rossmann-like_a/b/a_fold"/>
</dbReference>
<dbReference type="PANTHER" id="PTHR43793">
    <property type="entry name" value="FAD SYNTHASE"/>
    <property type="match status" value="1"/>
</dbReference>
<evidence type="ECO:0000256" key="1">
    <source>
        <dbReference type="ARBA" id="ARBA00012519"/>
    </source>
</evidence>
<dbReference type="Gene3D" id="3.40.50.620">
    <property type="entry name" value="HUPs"/>
    <property type="match status" value="1"/>
</dbReference>